<keyword evidence="3" id="KW-1185">Reference proteome</keyword>
<organism evidence="2 3">
    <name type="scientific">Pisum sativum</name>
    <name type="common">Garden pea</name>
    <name type="synonym">Lathyrus oleraceus</name>
    <dbReference type="NCBI Taxonomy" id="3888"/>
    <lineage>
        <taxon>Eukaryota</taxon>
        <taxon>Viridiplantae</taxon>
        <taxon>Streptophyta</taxon>
        <taxon>Embryophyta</taxon>
        <taxon>Tracheophyta</taxon>
        <taxon>Spermatophyta</taxon>
        <taxon>Magnoliopsida</taxon>
        <taxon>eudicotyledons</taxon>
        <taxon>Gunneridae</taxon>
        <taxon>Pentapetalae</taxon>
        <taxon>rosids</taxon>
        <taxon>fabids</taxon>
        <taxon>Fabales</taxon>
        <taxon>Fabaceae</taxon>
        <taxon>Papilionoideae</taxon>
        <taxon>50 kb inversion clade</taxon>
        <taxon>NPAAA clade</taxon>
        <taxon>Hologalegina</taxon>
        <taxon>IRL clade</taxon>
        <taxon>Fabeae</taxon>
        <taxon>Lathyrus</taxon>
    </lineage>
</organism>
<dbReference type="PANTHER" id="PTHR47169:SF2">
    <property type="entry name" value="OS01G0541250 PROTEIN"/>
    <property type="match status" value="1"/>
</dbReference>
<dbReference type="EMBL" id="JAMSHJ010000005">
    <property type="protein sequence ID" value="KAI5411103.1"/>
    <property type="molecule type" value="Genomic_DNA"/>
</dbReference>
<dbReference type="Gene3D" id="3.30.420.10">
    <property type="entry name" value="Ribonuclease H-like superfamily/Ribonuclease H"/>
    <property type="match status" value="1"/>
</dbReference>
<dbReference type="OrthoDB" id="1334664at2759"/>
<name>A0A9D4WXU9_PEA</name>
<proteinExistence type="predicted"/>
<dbReference type="Pfam" id="PF24964">
    <property type="entry name" value="DUF7769"/>
    <property type="match status" value="1"/>
</dbReference>
<sequence length="440" mass="50488">MADENESVISESSKKRGFLNNEDRKAICQILLCSSDANGNLIGTGVVERVAASYNVHRSVIYRIWKQLKDTGNVCHNRTQNCGRKRVQLDLELMRQVPLSKRSTYRSLACALNIPKTSLVRLHKVGVIRRHTNTLKPYLKEDNMIARLRFCLSMIDKNSLPHDLKFISMHNIVFIDEKWFYITRNKVTNYLHVDEEEPHRTCKSKNFISKVMFLCAVTRPRFDNEENETYSGKIGIFPFVYEQPARRSSVNRVAGTIETKHIASVTREVNKAYLINKVLPAIENMWPREDVGKKIFIQQDNARSHISKDDPDFCRAASESEFDIQLTCQPPNSPDLNVLDLGFFNAIQSLQQKEPVKSIDELVGAVQKAFDEFSTVQSNKIFSTLQSCMIEIMKINGSNKYKIPHMKKDMLYKQGGIPVQMSCDSSLVQEVTEYLQNYDS</sequence>
<reference evidence="2 3" key="1">
    <citation type="journal article" date="2022" name="Nat. Genet.">
        <title>Improved pea reference genome and pan-genome highlight genomic features and evolutionary characteristics.</title>
        <authorList>
            <person name="Yang T."/>
            <person name="Liu R."/>
            <person name="Luo Y."/>
            <person name="Hu S."/>
            <person name="Wang D."/>
            <person name="Wang C."/>
            <person name="Pandey M.K."/>
            <person name="Ge S."/>
            <person name="Xu Q."/>
            <person name="Li N."/>
            <person name="Li G."/>
            <person name="Huang Y."/>
            <person name="Saxena R.K."/>
            <person name="Ji Y."/>
            <person name="Li M."/>
            <person name="Yan X."/>
            <person name="He Y."/>
            <person name="Liu Y."/>
            <person name="Wang X."/>
            <person name="Xiang C."/>
            <person name="Varshney R.K."/>
            <person name="Ding H."/>
            <person name="Gao S."/>
            <person name="Zong X."/>
        </authorList>
    </citation>
    <scope>NUCLEOTIDE SEQUENCE [LARGE SCALE GENOMIC DNA]</scope>
    <source>
        <strain evidence="2 3">cv. Zhongwan 6</strain>
    </source>
</reference>
<dbReference type="AlphaFoldDB" id="A0A9D4WXU9"/>
<dbReference type="InterPro" id="IPR056671">
    <property type="entry name" value="DUF7769"/>
</dbReference>
<protein>
    <recommendedName>
        <fullName evidence="1">DUF7769 domain-containing protein</fullName>
    </recommendedName>
</protein>
<evidence type="ECO:0000313" key="2">
    <source>
        <dbReference type="EMBL" id="KAI5411103.1"/>
    </source>
</evidence>
<dbReference type="Proteomes" id="UP001058974">
    <property type="component" value="Chromosome 5"/>
</dbReference>
<dbReference type="GO" id="GO:0003676">
    <property type="term" value="F:nucleic acid binding"/>
    <property type="evidence" value="ECO:0007669"/>
    <property type="project" value="InterPro"/>
</dbReference>
<dbReference type="InterPro" id="IPR036397">
    <property type="entry name" value="RNaseH_sf"/>
</dbReference>
<accession>A0A9D4WXU9</accession>
<feature type="domain" description="DUF7769" evidence="1">
    <location>
        <begin position="19"/>
        <end position="71"/>
    </location>
</feature>
<gene>
    <name evidence="2" type="ORF">KIW84_056303</name>
</gene>
<dbReference type="PANTHER" id="PTHR47169">
    <property type="entry name" value="OS01G0541250 PROTEIN"/>
    <property type="match status" value="1"/>
</dbReference>
<dbReference type="Gramene" id="Psat05G0630300-T1">
    <property type="protein sequence ID" value="KAI5411103.1"/>
    <property type="gene ID" value="KIW84_056303"/>
</dbReference>
<evidence type="ECO:0000259" key="1">
    <source>
        <dbReference type="Pfam" id="PF24964"/>
    </source>
</evidence>
<comment type="caution">
    <text evidence="2">The sequence shown here is derived from an EMBL/GenBank/DDBJ whole genome shotgun (WGS) entry which is preliminary data.</text>
</comment>
<evidence type="ECO:0000313" key="3">
    <source>
        <dbReference type="Proteomes" id="UP001058974"/>
    </source>
</evidence>